<keyword evidence="1" id="KW-0805">Transcription regulation</keyword>
<dbReference type="Gene3D" id="4.10.240.10">
    <property type="entry name" value="Zn(2)-C6 fungal-type DNA-binding domain"/>
    <property type="match status" value="1"/>
</dbReference>
<dbReference type="GO" id="GO:0000981">
    <property type="term" value="F:DNA-binding transcription factor activity, RNA polymerase II-specific"/>
    <property type="evidence" value="ECO:0007669"/>
    <property type="project" value="InterPro"/>
</dbReference>
<dbReference type="GeneID" id="81360060"/>
<evidence type="ECO:0000313" key="7">
    <source>
        <dbReference type="EMBL" id="KAJ5089905.1"/>
    </source>
</evidence>
<dbReference type="InterPro" id="IPR036864">
    <property type="entry name" value="Zn2-C6_fun-type_DNA-bd_sf"/>
</dbReference>
<dbReference type="RefSeq" id="XP_056471887.1">
    <property type="nucleotide sequence ID" value="XM_056621081.1"/>
</dbReference>
<comment type="caution">
    <text evidence="7">The sequence shown here is derived from an EMBL/GenBank/DDBJ whole genome shotgun (WGS) entry which is preliminary data.</text>
</comment>
<evidence type="ECO:0000256" key="3">
    <source>
        <dbReference type="ARBA" id="ARBA00023163"/>
    </source>
</evidence>
<dbReference type="PROSITE" id="PS50048">
    <property type="entry name" value="ZN2_CY6_FUNGAL_2"/>
    <property type="match status" value="1"/>
</dbReference>
<evidence type="ECO:0000256" key="2">
    <source>
        <dbReference type="ARBA" id="ARBA00023125"/>
    </source>
</evidence>
<keyword evidence="4" id="KW-0539">Nucleus</keyword>
<evidence type="ECO:0000313" key="8">
    <source>
        <dbReference type="Proteomes" id="UP001149074"/>
    </source>
</evidence>
<evidence type="ECO:0000259" key="6">
    <source>
        <dbReference type="PROSITE" id="PS50048"/>
    </source>
</evidence>
<dbReference type="AlphaFoldDB" id="A0A9W9EXY3"/>
<dbReference type="CDD" id="cd00067">
    <property type="entry name" value="GAL4"/>
    <property type="match status" value="1"/>
</dbReference>
<feature type="region of interest" description="Disordered" evidence="5">
    <location>
        <begin position="69"/>
        <end position="113"/>
    </location>
</feature>
<dbReference type="InterPro" id="IPR001138">
    <property type="entry name" value="Zn2Cys6_DnaBD"/>
</dbReference>
<feature type="domain" description="Zn(2)-C6 fungal-type" evidence="6">
    <location>
        <begin position="9"/>
        <end position="38"/>
    </location>
</feature>
<accession>A0A9W9EXY3</accession>
<evidence type="ECO:0000256" key="5">
    <source>
        <dbReference type="SAM" id="MobiDB-lite"/>
    </source>
</evidence>
<dbReference type="Proteomes" id="UP001149074">
    <property type="component" value="Unassembled WGS sequence"/>
</dbReference>
<dbReference type="GO" id="GO:0008270">
    <property type="term" value="F:zinc ion binding"/>
    <property type="evidence" value="ECO:0007669"/>
    <property type="project" value="InterPro"/>
</dbReference>
<feature type="compositionally biased region" description="Low complexity" evidence="5">
    <location>
        <begin position="69"/>
        <end position="88"/>
    </location>
</feature>
<evidence type="ECO:0000256" key="1">
    <source>
        <dbReference type="ARBA" id="ARBA00023015"/>
    </source>
</evidence>
<evidence type="ECO:0000256" key="4">
    <source>
        <dbReference type="ARBA" id="ARBA00023242"/>
    </source>
</evidence>
<reference evidence="7" key="2">
    <citation type="journal article" date="2023" name="IMA Fungus">
        <title>Comparative genomic study of the Penicillium genus elucidates a diverse pangenome and 15 lateral gene transfer events.</title>
        <authorList>
            <person name="Petersen C."/>
            <person name="Sorensen T."/>
            <person name="Nielsen M.R."/>
            <person name="Sondergaard T.E."/>
            <person name="Sorensen J.L."/>
            <person name="Fitzpatrick D.A."/>
            <person name="Frisvad J.C."/>
            <person name="Nielsen K.L."/>
        </authorList>
    </citation>
    <scope>NUCLEOTIDE SEQUENCE</scope>
    <source>
        <strain evidence="7">IBT 30761</strain>
    </source>
</reference>
<name>A0A9W9EXY3_9EURO</name>
<dbReference type="OrthoDB" id="4314040at2759"/>
<keyword evidence="2" id="KW-0238">DNA-binding</keyword>
<organism evidence="7 8">
    <name type="scientific">Penicillium argentinense</name>
    <dbReference type="NCBI Taxonomy" id="1131581"/>
    <lineage>
        <taxon>Eukaryota</taxon>
        <taxon>Fungi</taxon>
        <taxon>Dikarya</taxon>
        <taxon>Ascomycota</taxon>
        <taxon>Pezizomycotina</taxon>
        <taxon>Eurotiomycetes</taxon>
        <taxon>Eurotiomycetidae</taxon>
        <taxon>Eurotiales</taxon>
        <taxon>Aspergillaceae</taxon>
        <taxon>Penicillium</taxon>
    </lineage>
</organism>
<dbReference type="PROSITE" id="PS00463">
    <property type="entry name" value="ZN2_CY6_FUNGAL_1"/>
    <property type="match status" value="1"/>
</dbReference>
<dbReference type="Pfam" id="PF00172">
    <property type="entry name" value="Zn_clus"/>
    <property type="match status" value="1"/>
</dbReference>
<dbReference type="SUPFAM" id="SSF57701">
    <property type="entry name" value="Zn2/Cys6 DNA-binding domain"/>
    <property type="match status" value="1"/>
</dbReference>
<sequence length="496" mass="55331">MPGVPTGRACDACRKQKKKCDEKQPSCARCLRLKIPCVGSGQLRFKFQEEKYYSTRAKKQQALVWSTSGSDSSLSQASSPPSTVTPPAKQRKAPVARYNARGPPESPQPVPGNELSSMASAFIATIKRTTDLRYNLWWSFGLWLEDVPRRLGTNEALDRAVDALTTAHAGFSCNQAVSMETLSKYSQALRTLSVYLDDRVHAQASSTLGAVMILLMCQMFMGPSSRMFSGHAEGAAQILKARKDFGPRDLFEAKLFLSLRGSVLFEGIFNERIDLTPEEWDTLVRSDYDSSTPDGQILACLAKAPSLMRRGRKALCTGADTVDVRDEVWTVYQECKMNLSVLKHRSVENDFSEMYNAASPSGRKFIIEFGFAHFQRSYGIGLACTLVFNCILTALDAHDGATKFDADYLSEEILDLAKRSVIWRPIGAGYLMICVSAAWAATSDESLQRRLLVHAKEFNNDFRIRDSLVLEKEMQWTKEHLCLGRSFAHSGLLEYQ</sequence>
<proteinExistence type="predicted"/>
<keyword evidence="8" id="KW-1185">Reference proteome</keyword>
<protein>
    <submittedName>
        <fullName evidence="7">Transcriptional regulator family: Fungal Specific TF</fullName>
    </submittedName>
</protein>
<dbReference type="SMART" id="SM00066">
    <property type="entry name" value="GAL4"/>
    <property type="match status" value="1"/>
</dbReference>
<dbReference type="PANTHER" id="PTHR38111">
    <property type="entry name" value="ZN(2)-C6 FUNGAL-TYPE DOMAIN-CONTAINING PROTEIN-RELATED"/>
    <property type="match status" value="1"/>
</dbReference>
<reference evidence="7" key="1">
    <citation type="submission" date="2022-11" db="EMBL/GenBank/DDBJ databases">
        <authorList>
            <person name="Petersen C."/>
        </authorList>
    </citation>
    <scope>NUCLEOTIDE SEQUENCE</scope>
    <source>
        <strain evidence="7">IBT 30761</strain>
    </source>
</reference>
<keyword evidence="3" id="KW-0804">Transcription</keyword>
<dbReference type="GO" id="GO:0003677">
    <property type="term" value="F:DNA binding"/>
    <property type="evidence" value="ECO:0007669"/>
    <property type="project" value="UniProtKB-KW"/>
</dbReference>
<dbReference type="PANTHER" id="PTHR38111:SF11">
    <property type="entry name" value="TRANSCRIPTION FACTOR DOMAIN-CONTAINING PROTEIN-RELATED"/>
    <property type="match status" value="1"/>
</dbReference>
<dbReference type="EMBL" id="JAPQKI010000009">
    <property type="protein sequence ID" value="KAJ5089905.1"/>
    <property type="molecule type" value="Genomic_DNA"/>
</dbReference>
<gene>
    <name evidence="7" type="ORF">N7532_008589</name>
</gene>
<dbReference type="InterPro" id="IPR053178">
    <property type="entry name" value="Osmoadaptation_assoc"/>
</dbReference>